<dbReference type="CDD" id="cd01392">
    <property type="entry name" value="HTH_LacI"/>
    <property type="match status" value="1"/>
</dbReference>
<dbReference type="EMBL" id="ASWO01000001">
    <property type="protein sequence ID" value="EOT87394.1"/>
    <property type="molecule type" value="Genomic_DNA"/>
</dbReference>
<name>S0P1J7_9ENTE</name>
<dbReference type="GO" id="GO:0003700">
    <property type="term" value="F:DNA-binding transcription factor activity"/>
    <property type="evidence" value="ECO:0007669"/>
    <property type="project" value="TreeGrafter"/>
</dbReference>
<dbReference type="InterPro" id="IPR046335">
    <property type="entry name" value="LacI/GalR-like_sensor"/>
</dbReference>
<dbReference type="Gene3D" id="3.40.50.2300">
    <property type="match status" value="2"/>
</dbReference>
<dbReference type="InterPro" id="IPR010982">
    <property type="entry name" value="Lambda_DNA-bd_dom_sf"/>
</dbReference>
<dbReference type="InterPro" id="IPR001387">
    <property type="entry name" value="Cro/C1-type_HTH"/>
</dbReference>
<evidence type="ECO:0000259" key="5">
    <source>
        <dbReference type="PROSITE" id="PS50932"/>
    </source>
</evidence>
<evidence type="ECO:0000256" key="2">
    <source>
        <dbReference type="ARBA" id="ARBA00023015"/>
    </source>
</evidence>
<dbReference type="SUPFAM" id="SSF47413">
    <property type="entry name" value="lambda repressor-like DNA-binding domains"/>
    <property type="match status" value="1"/>
</dbReference>
<accession>S0P1J7</accession>
<dbReference type="AlphaFoldDB" id="S0P1J7"/>
<keyword evidence="2" id="KW-0805">Transcription regulation</keyword>
<evidence type="ECO:0000313" key="7">
    <source>
        <dbReference type="EMBL" id="EOT87394.1"/>
    </source>
</evidence>
<dbReference type="PROSITE" id="PS50943">
    <property type="entry name" value="HTH_CROC1"/>
    <property type="match status" value="1"/>
</dbReference>
<dbReference type="InterPro" id="IPR028082">
    <property type="entry name" value="Peripla_BP_I"/>
</dbReference>
<keyword evidence="1" id="KW-0678">Repressor</keyword>
<dbReference type="InterPro" id="IPR000843">
    <property type="entry name" value="HTH_LacI"/>
</dbReference>
<organism evidence="7 8">
    <name type="scientific">Enterococcus sulfureus ATCC 49903</name>
    <dbReference type="NCBI Taxonomy" id="1140003"/>
    <lineage>
        <taxon>Bacteria</taxon>
        <taxon>Bacillati</taxon>
        <taxon>Bacillota</taxon>
        <taxon>Bacilli</taxon>
        <taxon>Lactobacillales</taxon>
        <taxon>Enterococcaceae</taxon>
        <taxon>Enterococcus</taxon>
    </lineage>
</organism>
<protein>
    <submittedName>
        <fullName evidence="7">LacI family transcriptional regulator</fullName>
    </submittedName>
</protein>
<dbReference type="PANTHER" id="PTHR30146:SF148">
    <property type="entry name" value="HTH-TYPE TRANSCRIPTIONAL REPRESSOR PURR-RELATED"/>
    <property type="match status" value="1"/>
</dbReference>
<dbReference type="GO" id="GO:0000976">
    <property type="term" value="F:transcription cis-regulatory region binding"/>
    <property type="evidence" value="ECO:0007669"/>
    <property type="project" value="TreeGrafter"/>
</dbReference>
<dbReference type="Gene3D" id="1.10.260.40">
    <property type="entry name" value="lambda repressor-like DNA-binding domains"/>
    <property type="match status" value="1"/>
</dbReference>
<dbReference type="SUPFAM" id="SSF53822">
    <property type="entry name" value="Periplasmic binding protein-like I"/>
    <property type="match status" value="1"/>
</dbReference>
<reference evidence="7 8" key="1">
    <citation type="submission" date="2013-03" db="EMBL/GenBank/DDBJ databases">
        <title>The Genome Sequence of Enterococcus sulfureus ATCC_49903 (PacBio/Illumina hybrid assembly).</title>
        <authorList>
            <consortium name="The Broad Institute Genomics Platform"/>
            <consortium name="The Broad Institute Genome Sequencing Center for Infectious Disease"/>
            <person name="Earl A."/>
            <person name="Russ C."/>
            <person name="Gilmore M."/>
            <person name="Surin D."/>
            <person name="Walker B."/>
            <person name="Young S."/>
            <person name="Zeng Q."/>
            <person name="Gargeya S."/>
            <person name="Fitzgerald M."/>
            <person name="Haas B."/>
            <person name="Abouelleil A."/>
            <person name="Allen A.W."/>
            <person name="Alvarado L."/>
            <person name="Arachchi H.M."/>
            <person name="Berlin A.M."/>
            <person name="Chapman S.B."/>
            <person name="Gainer-Dewar J."/>
            <person name="Goldberg J."/>
            <person name="Griggs A."/>
            <person name="Gujja S."/>
            <person name="Hansen M."/>
            <person name="Howarth C."/>
            <person name="Imamovic A."/>
            <person name="Ireland A."/>
            <person name="Larimer J."/>
            <person name="McCowan C."/>
            <person name="Murphy C."/>
            <person name="Pearson M."/>
            <person name="Poon T.W."/>
            <person name="Priest M."/>
            <person name="Roberts A."/>
            <person name="Saif S."/>
            <person name="Shea T."/>
            <person name="Sisk P."/>
            <person name="Sykes S."/>
            <person name="Wortman J."/>
            <person name="Nusbaum C."/>
            <person name="Birren B."/>
        </authorList>
    </citation>
    <scope>NUCLEOTIDE SEQUENCE [LARGE SCALE GENOMIC DNA]</scope>
    <source>
        <strain evidence="7 8">ATCC 49903</strain>
    </source>
</reference>
<evidence type="ECO:0000256" key="1">
    <source>
        <dbReference type="ARBA" id="ARBA00022491"/>
    </source>
</evidence>
<dbReference type="SMART" id="SM00354">
    <property type="entry name" value="HTH_LACI"/>
    <property type="match status" value="1"/>
</dbReference>
<dbReference type="PROSITE" id="PS50932">
    <property type="entry name" value="HTH_LACI_2"/>
    <property type="match status" value="1"/>
</dbReference>
<keyword evidence="3" id="KW-0238">DNA-binding</keyword>
<dbReference type="NCBIfam" id="NF047341">
    <property type="entry name" value="lactose_RbsR"/>
    <property type="match status" value="1"/>
</dbReference>
<comment type="caution">
    <text evidence="7">The sequence shown here is derived from an EMBL/GenBank/DDBJ whole genome shotgun (WGS) entry which is preliminary data.</text>
</comment>
<dbReference type="STRING" id="1140003.OMY_00455"/>
<sequence>MKKKKVTIKEVAKLSEVSIATVSQILNGHEEKFHKNTVAKVLAAKQKLNYEPDYFARRMVMKKSKTIGVLVPDVTNPFFNTLIRGIERELYKAGFMTLLCNADLEEEKERTYLNELTRRGVDGFIIANSAISDQEINEHLRKKEKPFIIIDQKKEEGFSDAVVTDDFVGGQLAGMHLYELGHQEIAIVIPQNAPSNIQQRLFGLYSIFESNHIKVIHAPLTKAGGEEAVLSILTSKATAIFAANDELAFGIYAGLAACGKKIPEDYSVIGYDNVEMCTYVTPQLTTIAQPITKIGQLSAQLLIKRIDEPTKKWEEILLPVELIKRTSTAPLK</sequence>
<dbReference type="OrthoDB" id="9775106at2"/>
<feature type="domain" description="HTH cro/C1-type" evidence="6">
    <location>
        <begin position="2"/>
        <end position="55"/>
    </location>
</feature>
<evidence type="ECO:0000256" key="3">
    <source>
        <dbReference type="ARBA" id="ARBA00023125"/>
    </source>
</evidence>
<dbReference type="Pfam" id="PF00356">
    <property type="entry name" value="LacI"/>
    <property type="match status" value="1"/>
</dbReference>
<dbReference type="eggNOG" id="COG1609">
    <property type="taxonomic scope" value="Bacteria"/>
</dbReference>
<keyword evidence="4" id="KW-0804">Transcription</keyword>
<keyword evidence="8" id="KW-1185">Reference proteome</keyword>
<evidence type="ECO:0000313" key="8">
    <source>
        <dbReference type="Proteomes" id="UP000015961"/>
    </source>
</evidence>
<dbReference type="PROSITE" id="PS00356">
    <property type="entry name" value="HTH_LACI_1"/>
    <property type="match status" value="1"/>
</dbReference>
<dbReference type="PANTHER" id="PTHR30146">
    <property type="entry name" value="LACI-RELATED TRANSCRIPTIONAL REPRESSOR"/>
    <property type="match status" value="1"/>
</dbReference>
<dbReference type="Pfam" id="PF13377">
    <property type="entry name" value="Peripla_BP_3"/>
    <property type="match status" value="1"/>
</dbReference>
<evidence type="ECO:0000256" key="4">
    <source>
        <dbReference type="ARBA" id="ARBA00023163"/>
    </source>
</evidence>
<dbReference type="Proteomes" id="UP000015961">
    <property type="component" value="Unassembled WGS sequence"/>
</dbReference>
<feature type="domain" description="HTH lacI-type" evidence="5">
    <location>
        <begin position="6"/>
        <end position="61"/>
    </location>
</feature>
<gene>
    <name evidence="7" type="ORF">I573_00450</name>
</gene>
<dbReference type="PATRIC" id="fig|1140003.3.peg.450"/>
<evidence type="ECO:0000259" key="6">
    <source>
        <dbReference type="PROSITE" id="PS50943"/>
    </source>
</evidence>
<dbReference type="RefSeq" id="WP_016184946.1">
    <property type="nucleotide sequence ID" value="NZ_ASWO01000001.1"/>
</dbReference>
<proteinExistence type="predicted"/>